<evidence type="ECO:0000313" key="5">
    <source>
        <dbReference type="EMBL" id="CAF3586930.1"/>
    </source>
</evidence>
<evidence type="ECO:0000256" key="1">
    <source>
        <dbReference type="SAM" id="MobiDB-lite"/>
    </source>
</evidence>
<dbReference type="AlphaFoldDB" id="A0A815EMX1"/>
<gene>
    <name evidence="2" type="ORF">IZO911_LOCUS32140</name>
    <name evidence="3" type="ORF">JYZ213_LOCUS33207</name>
    <name evidence="5" type="ORF">KXQ929_LOCUS4420</name>
    <name evidence="4" type="ORF">OXD698_LOCUS4104</name>
</gene>
<dbReference type="EMBL" id="CAJNOE010000547">
    <property type="protein sequence ID" value="CAF1265728.1"/>
    <property type="molecule type" value="Genomic_DNA"/>
</dbReference>
<feature type="compositionally biased region" description="Basic and acidic residues" evidence="1">
    <location>
        <begin position="20"/>
        <end position="36"/>
    </location>
</feature>
<evidence type="ECO:0000313" key="6">
    <source>
        <dbReference type="Proteomes" id="UP000663845"/>
    </source>
</evidence>
<dbReference type="Proteomes" id="UP000663860">
    <property type="component" value="Unassembled WGS sequence"/>
</dbReference>
<dbReference type="Proteomes" id="UP000663844">
    <property type="component" value="Unassembled WGS sequence"/>
</dbReference>
<dbReference type="Proteomes" id="UP000663868">
    <property type="component" value="Unassembled WGS sequence"/>
</dbReference>
<evidence type="ECO:0000313" key="3">
    <source>
        <dbReference type="EMBL" id="CAF1317412.1"/>
    </source>
</evidence>
<comment type="caution">
    <text evidence="3">The sequence shown here is derived from an EMBL/GenBank/DDBJ whole genome shotgun (WGS) entry which is preliminary data.</text>
</comment>
<feature type="region of interest" description="Disordered" evidence="1">
    <location>
        <begin position="1"/>
        <end position="36"/>
    </location>
</feature>
<evidence type="ECO:0000313" key="4">
    <source>
        <dbReference type="EMBL" id="CAF3554580.1"/>
    </source>
</evidence>
<dbReference type="EMBL" id="CAJOAZ010000151">
    <property type="protein sequence ID" value="CAF3554580.1"/>
    <property type="molecule type" value="Genomic_DNA"/>
</dbReference>
<accession>A0A815EMX1</accession>
<organism evidence="3 6">
    <name type="scientific">Adineta steineri</name>
    <dbReference type="NCBI Taxonomy" id="433720"/>
    <lineage>
        <taxon>Eukaryota</taxon>
        <taxon>Metazoa</taxon>
        <taxon>Spiralia</taxon>
        <taxon>Gnathifera</taxon>
        <taxon>Rotifera</taxon>
        <taxon>Eurotatoria</taxon>
        <taxon>Bdelloidea</taxon>
        <taxon>Adinetida</taxon>
        <taxon>Adinetidae</taxon>
        <taxon>Adineta</taxon>
    </lineage>
</organism>
<protein>
    <submittedName>
        <fullName evidence="3">Uncharacterized protein</fullName>
    </submittedName>
</protein>
<reference evidence="3" key="1">
    <citation type="submission" date="2021-02" db="EMBL/GenBank/DDBJ databases">
        <authorList>
            <person name="Nowell W R."/>
        </authorList>
    </citation>
    <scope>NUCLEOTIDE SEQUENCE</scope>
</reference>
<dbReference type="Proteomes" id="UP000663845">
    <property type="component" value="Unassembled WGS sequence"/>
</dbReference>
<sequence>MSLMSNKRFSTRLGPQVKSESQEKKQNATESKQHASLELNKDKDYILPFAQRIIKIDSTIDNKVQKESLSIIIKNNQPSTLSKDIRLTQQTDFIIIDKRNNCKYDDDDNEMVKEEKITNNIIDDFEKFLWIDDVPAEAEEFVFL</sequence>
<proteinExistence type="predicted"/>
<dbReference type="EMBL" id="CAJNOG010000619">
    <property type="protein sequence ID" value="CAF1317412.1"/>
    <property type="molecule type" value="Genomic_DNA"/>
</dbReference>
<evidence type="ECO:0000313" key="2">
    <source>
        <dbReference type="EMBL" id="CAF1265728.1"/>
    </source>
</evidence>
<name>A0A815EMX1_9BILA</name>
<dbReference type="EMBL" id="CAJOBB010000152">
    <property type="protein sequence ID" value="CAF3586930.1"/>
    <property type="molecule type" value="Genomic_DNA"/>
</dbReference>